<sequence>MALFFCSYGLVWCLHKSQCVYINEMIRSNARKFQRISGTRLVWSRSVTQLSPQRANGPAGVAVPFHHGNQIFQK</sequence>
<feature type="chain" id="PRO_5014753302" evidence="1">
    <location>
        <begin position="20"/>
        <end position="74"/>
    </location>
</feature>
<evidence type="ECO:0000256" key="1">
    <source>
        <dbReference type="SAM" id="SignalP"/>
    </source>
</evidence>
<organism evidence="2">
    <name type="scientific">Anopheles marajoara</name>
    <dbReference type="NCBI Taxonomy" id="58244"/>
    <lineage>
        <taxon>Eukaryota</taxon>
        <taxon>Metazoa</taxon>
        <taxon>Ecdysozoa</taxon>
        <taxon>Arthropoda</taxon>
        <taxon>Hexapoda</taxon>
        <taxon>Insecta</taxon>
        <taxon>Pterygota</taxon>
        <taxon>Neoptera</taxon>
        <taxon>Endopterygota</taxon>
        <taxon>Diptera</taxon>
        <taxon>Nematocera</taxon>
        <taxon>Culicoidea</taxon>
        <taxon>Culicidae</taxon>
        <taxon>Anophelinae</taxon>
        <taxon>Anopheles</taxon>
    </lineage>
</organism>
<keyword evidence="1" id="KW-0732">Signal</keyword>
<dbReference type="EMBL" id="GGFJ01014046">
    <property type="protein sequence ID" value="MBW63187.1"/>
    <property type="molecule type" value="Transcribed_RNA"/>
</dbReference>
<feature type="signal peptide" evidence="1">
    <location>
        <begin position="1"/>
        <end position="19"/>
    </location>
</feature>
<name>A0A2M4CCW1_9DIPT</name>
<dbReference type="AlphaFoldDB" id="A0A2M4CCW1"/>
<proteinExistence type="predicted"/>
<evidence type="ECO:0000313" key="2">
    <source>
        <dbReference type="EMBL" id="MBW63187.1"/>
    </source>
</evidence>
<protein>
    <submittedName>
        <fullName evidence="2">Putative secreted protein</fullName>
    </submittedName>
</protein>
<accession>A0A2M4CCW1</accession>
<reference evidence="2" key="1">
    <citation type="submission" date="2018-01" db="EMBL/GenBank/DDBJ databases">
        <title>An insight into the sialome of Amazonian anophelines.</title>
        <authorList>
            <person name="Ribeiro J.M."/>
            <person name="Scarpassa V."/>
            <person name="Calvo E."/>
        </authorList>
    </citation>
    <scope>NUCLEOTIDE SEQUENCE</scope>
    <source>
        <tissue evidence="2">Salivary glands</tissue>
    </source>
</reference>